<dbReference type="AlphaFoldDB" id="A0AAD9A8F8"/>
<gene>
    <name evidence="2" type="ORF">CCHR01_13952</name>
</gene>
<evidence type="ECO:0000313" key="2">
    <source>
        <dbReference type="EMBL" id="KAK1843418.1"/>
    </source>
</evidence>
<dbReference type="Proteomes" id="UP001243330">
    <property type="component" value="Unassembled WGS sequence"/>
</dbReference>
<protein>
    <submittedName>
        <fullName evidence="2">Uncharacterized protein</fullName>
    </submittedName>
</protein>
<reference evidence="2" key="1">
    <citation type="submission" date="2023-01" db="EMBL/GenBank/DDBJ databases">
        <title>Colletotrichum chrysophilum M932 genome sequence.</title>
        <authorList>
            <person name="Baroncelli R."/>
        </authorList>
    </citation>
    <scope>NUCLEOTIDE SEQUENCE</scope>
    <source>
        <strain evidence="2">M932</strain>
    </source>
</reference>
<evidence type="ECO:0000313" key="3">
    <source>
        <dbReference type="Proteomes" id="UP001243330"/>
    </source>
</evidence>
<accession>A0AAD9A8F8</accession>
<evidence type="ECO:0000256" key="1">
    <source>
        <dbReference type="SAM" id="MobiDB-lite"/>
    </source>
</evidence>
<dbReference type="EMBL" id="JAQOWY010000359">
    <property type="protein sequence ID" value="KAK1843418.1"/>
    <property type="molecule type" value="Genomic_DNA"/>
</dbReference>
<organism evidence="2 3">
    <name type="scientific">Colletotrichum chrysophilum</name>
    <dbReference type="NCBI Taxonomy" id="1836956"/>
    <lineage>
        <taxon>Eukaryota</taxon>
        <taxon>Fungi</taxon>
        <taxon>Dikarya</taxon>
        <taxon>Ascomycota</taxon>
        <taxon>Pezizomycotina</taxon>
        <taxon>Sordariomycetes</taxon>
        <taxon>Hypocreomycetidae</taxon>
        <taxon>Glomerellales</taxon>
        <taxon>Glomerellaceae</taxon>
        <taxon>Colletotrichum</taxon>
        <taxon>Colletotrichum gloeosporioides species complex</taxon>
    </lineage>
</organism>
<name>A0AAD9A8F8_9PEZI</name>
<feature type="region of interest" description="Disordered" evidence="1">
    <location>
        <begin position="115"/>
        <end position="137"/>
    </location>
</feature>
<comment type="caution">
    <text evidence="2">The sequence shown here is derived from an EMBL/GenBank/DDBJ whole genome shotgun (WGS) entry which is preliminary data.</text>
</comment>
<proteinExistence type="predicted"/>
<keyword evidence="3" id="KW-1185">Reference proteome</keyword>
<sequence>MPNIDIAALTWAWPRTMRLTSSELVSHVYRQLRASVTRRTPQCNLWERETSPPARLGENFHSWHSSFLTASSEDALAWPRGMLGFPCRLIGQQSRYSSFPVDVICMHSDQRERRDGPLASVEFRSPSRENFGGGPFISGRDFAAQTCITPIRPEA</sequence>